<keyword evidence="2" id="KW-0808">Transferase</keyword>
<dbReference type="InterPro" id="IPR016181">
    <property type="entry name" value="Acyl_CoA_acyltransferase"/>
</dbReference>
<evidence type="ECO:0000313" key="3">
    <source>
        <dbReference type="Proteomes" id="UP000269573"/>
    </source>
</evidence>
<organism evidence="2 3">
    <name type="scientific">Brevibacillus nitrificans</name>
    <dbReference type="NCBI Taxonomy" id="651560"/>
    <lineage>
        <taxon>Bacteria</taxon>
        <taxon>Bacillati</taxon>
        <taxon>Bacillota</taxon>
        <taxon>Bacilli</taxon>
        <taxon>Bacillales</taxon>
        <taxon>Paenibacillaceae</taxon>
        <taxon>Brevibacillus</taxon>
    </lineage>
</organism>
<reference evidence="2 3" key="1">
    <citation type="submission" date="2018-10" db="EMBL/GenBank/DDBJ databases">
        <title>Phylogenomics of Brevibacillus.</title>
        <authorList>
            <person name="Dunlap C."/>
        </authorList>
    </citation>
    <scope>NUCLEOTIDE SEQUENCE [LARGE SCALE GENOMIC DNA]</scope>
    <source>
        <strain evidence="2 3">JCM 15774</strain>
    </source>
</reference>
<evidence type="ECO:0000259" key="1">
    <source>
        <dbReference type="Pfam" id="PF00583"/>
    </source>
</evidence>
<dbReference type="EMBL" id="RHHU01000012">
    <property type="protein sequence ID" value="RNB82606.1"/>
    <property type="molecule type" value="Genomic_DNA"/>
</dbReference>
<dbReference type="AlphaFoldDB" id="A0A3M8D3F9"/>
<accession>A0A3M8D3F9</accession>
<dbReference type="Proteomes" id="UP000269573">
    <property type="component" value="Unassembled WGS sequence"/>
</dbReference>
<comment type="caution">
    <text evidence="2">The sequence shown here is derived from an EMBL/GenBank/DDBJ whole genome shotgun (WGS) entry which is preliminary data.</text>
</comment>
<proteinExistence type="predicted"/>
<name>A0A3M8D3F9_9BACL</name>
<dbReference type="Gene3D" id="3.40.630.30">
    <property type="match status" value="1"/>
</dbReference>
<dbReference type="Pfam" id="PF00583">
    <property type="entry name" value="Acetyltransf_1"/>
    <property type="match status" value="1"/>
</dbReference>
<dbReference type="RefSeq" id="WP_122925387.1">
    <property type="nucleotide sequence ID" value="NZ_RHHU01000012.1"/>
</dbReference>
<dbReference type="CDD" id="cd04301">
    <property type="entry name" value="NAT_SF"/>
    <property type="match status" value="1"/>
</dbReference>
<dbReference type="SUPFAM" id="SSF55729">
    <property type="entry name" value="Acyl-CoA N-acyltransferases (Nat)"/>
    <property type="match status" value="1"/>
</dbReference>
<keyword evidence="3" id="KW-1185">Reference proteome</keyword>
<feature type="domain" description="N-acetyltransferase" evidence="1">
    <location>
        <begin position="51"/>
        <end position="141"/>
    </location>
</feature>
<protein>
    <submittedName>
        <fullName evidence="2">GNAT family N-acetyltransferase</fullName>
    </submittedName>
</protein>
<sequence length="246" mass="28538">MEYKVYTYAQRTDLDDQIGEVLEASWSAFMLNDEVANQHYDHLNEWFAAYQYVLTNDSDRVMAVGNAIPFHWDGTKEDLPKGWDDVFLRGIEGYRQEQKPNTLSALSISINPAYRGLGLSRQMVTAMKEIAIQNGLTYMLAPVRPSFKHKYPLTPMDTYIRWQTPEGAPFDPWVRTHWKLGAKVMQIAPESMYIKGNVAQWESWTGMRFPESGTYMIPDALTPVQIDVEKDEVLYIEPNIWMQHFL</sequence>
<evidence type="ECO:0000313" key="2">
    <source>
        <dbReference type="EMBL" id="RNB82606.1"/>
    </source>
</evidence>
<dbReference type="GO" id="GO:0016747">
    <property type="term" value="F:acyltransferase activity, transferring groups other than amino-acyl groups"/>
    <property type="evidence" value="ECO:0007669"/>
    <property type="project" value="InterPro"/>
</dbReference>
<gene>
    <name evidence="2" type="ORF">EDM59_20895</name>
</gene>
<dbReference type="InterPro" id="IPR000182">
    <property type="entry name" value="GNAT_dom"/>
</dbReference>